<accession>A0AAE7P1A6</accession>
<dbReference type="EMBL" id="CP030050">
    <property type="protein sequence ID" value="QOZ73725.1"/>
    <property type="molecule type" value="Genomic_DNA"/>
</dbReference>
<name>A0AAE7P1A6_9BRAD</name>
<dbReference type="AlphaFoldDB" id="A0AAE7P1A6"/>
<dbReference type="Proteomes" id="UP000594015">
    <property type="component" value="Chromosome"/>
</dbReference>
<protein>
    <submittedName>
        <fullName evidence="1">Uncharacterized protein</fullName>
    </submittedName>
</protein>
<sequence>MKIALVSEPVRVLSRKKTSSARTLTEIRSLARSHTRTAIRVLVGIMRSEDATPAARVSAANAILDRGWGKAAQPVENGEDGVLELIHRIERIIVHPNSSNGGDAVHDA</sequence>
<organism evidence="1 2">
    <name type="scientific">Bradyrhizobium arachidis</name>
    <dbReference type="NCBI Taxonomy" id="858423"/>
    <lineage>
        <taxon>Bacteria</taxon>
        <taxon>Pseudomonadati</taxon>
        <taxon>Pseudomonadota</taxon>
        <taxon>Alphaproteobacteria</taxon>
        <taxon>Hyphomicrobiales</taxon>
        <taxon>Nitrobacteraceae</taxon>
        <taxon>Bradyrhizobium</taxon>
    </lineage>
</organism>
<reference evidence="1 2" key="1">
    <citation type="submission" date="2018-06" db="EMBL/GenBank/DDBJ databases">
        <title>Comparative genomics of Bradyrhizobium nodulating Arachidis hypogaea.</title>
        <authorList>
            <person name="Li Y."/>
        </authorList>
    </citation>
    <scope>NUCLEOTIDE SEQUENCE [LARGE SCALE GENOMIC DNA]</scope>
    <source>
        <strain evidence="1 2">CCBAU 051107</strain>
    </source>
</reference>
<gene>
    <name evidence="1" type="ORF">WN72_34065</name>
</gene>
<proteinExistence type="predicted"/>
<evidence type="ECO:0000313" key="1">
    <source>
        <dbReference type="EMBL" id="QOZ73725.1"/>
    </source>
</evidence>
<dbReference type="KEGG" id="barh:WN72_34065"/>
<evidence type="ECO:0000313" key="2">
    <source>
        <dbReference type="Proteomes" id="UP000594015"/>
    </source>
</evidence>